<dbReference type="GO" id="GO:0047617">
    <property type="term" value="F:fatty acyl-CoA hydrolase activity"/>
    <property type="evidence" value="ECO:0007669"/>
    <property type="project" value="InterPro"/>
</dbReference>
<dbReference type="InterPro" id="IPR006683">
    <property type="entry name" value="Thioestr_dom"/>
</dbReference>
<keyword evidence="2" id="KW-0378">Hydrolase</keyword>
<dbReference type="PANTHER" id="PTHR21660">
    <property type="entry name" value="THIOESTERASE SUPERFAMILY MEMBER-RELATED"/>
    <property type="match status" value="1"/>
</dbReference>
<accession>A0A6J6WZ60</accession>
<dbReference type="CDD" id="cd03443">
    <property type="entry name" value="PaaI_thioesterase"/>
    <property type="match status" value="2"/>
</dbReference>
<dbReference type="InterPro" id="IPR039298">
    <property type="entry name" value="ACOT13"/>
</dbReference>
<evidence type="ECO:0000259" key="3">
    <source>
        <dbReference type="Pfam" id="PF03061"/>
    </source>
</evidence>
<sequence>MKPDFHNPHFGRLVAKYSRIDINETTLPEGPVTLRGTVDIPEIFLDEHRVLHSGILTTLADIIGGFTCGLAALPLWIVSTDLTISRVKFAVIGPLQLNTRVLRVGKSSAVAEVTITDTGEDNSLVAKAVVSSALLAPQDGMPERARPFRFAASDPESLPNQPVSEFFRLNNVSADTVSIEITDDLRNPWGIVHGGTTSTLVTATAEHFVLSLASNTAGELSAESPLYAQETVLRFLRPGRVGPLIGVARLVGERIDGACVEVTITDSGSEERVVAEAVVTLRRFREPDPLRS</sequence>
<dbReference type="InterPro" id="IPR029069">
    <property type="entry name" value="HotDog_dom_sf"/>
</dbReference>
<feature type="domain" description="Thioesterase" evidence="3">
    <location>
        <begin position="50"/>
        <end position="119"/>
    </location>
</feature>
<dbReference type="SUPFAM" id="SSF54637">
    <property type="entry name" value="Thioesterase/thiol ester dehydrase-isomerase"/>
    <property type="match status" value="2"/>
</dbReference>
<organism evidence="4">
    <name type="scientific">freshwater metagenome</name>
    <dbReference type="NCBI Taxonomy" id="449393"/>
    <lineage>
        <taxon>unclassified sequences</taxon>
        <taxon>metagenomes</taxon>
        <taxon>ecological metagenomes</taxon>
    </lineage>
</organism>
<proteinExistence type="inferred from homology"/>
<evidence type="ECO:0000256" key="2">
    <source>
        <dbReference type="ARBA" id="ARBA00022801"/>
    </source>
</evidence>
<dbReference type="Pfam" id="PF03061">
    <property type="entry name" value="4HBT"/>
    <property type="match status" value="1"/>
</dbReference>
<dbReference type="AlphaFoldDB" id="A0A6J6WZ60"/>
<dbReference type="Gene3D" id="3.10.129.10">
    <property type="entry name" value="Hotdog Thioesterase"/>
    <property type="match status" value="2"/>
</dbReference>
<evidence type="ECO:0000256" key="1">
    <source>
        <dbReference type="ARBA" id="ARBA00008324"/>
    </source>
</evidence>
<comment type="similarity">
    <text evidence="1">Belongs to the thioesterase PaaI family.</text>
</comment>
<name>A0A6J6WZ60_9ZZZZ</name>
<evidence type="ECO:0000313" key="4">
    <source>
        <dbReference type="EMBL" id="CAB4789902.1"/>
    </source>
</evidence>
<protein>
    <submittedName>
        <fullName evidence="4">Unannotated protein</fullName>
    </submittedName>
</protein>
<dbReference type="PANTHER" id="PTHR21660:SF1">
    <property type="entry name" value="ACYL-COENZYME A THIOESTERASE 13"/>
    <property type="match status" value="1"/>
</dbReference>
<dbReference type="EMBL" id="CAEZZU010000240">
    <property type="protein sequence ID" value="CAB4789902.1"/>
    <property type="molecule type" value="Genomic_DNA"/>
</dbReference>
<reference evidence="4" key="1">
    <citation type="submission" date="2020-05" db="EMBL/GenBank/DDBJ databases">
        <authorList>
            <person name="Chiriac C."/>
            <person name="Salcher M."/>
            <person name="Ghai R."/>
            <person name="Kavagutti S V."/>
        </authorList>
    </citation>
    <scope>NUCLEOTIDE SEQUENCE</scope>
</reference>
<gene>
    <name evidence="4" type="ORF">UFOPK2925_01367</name>
</gene>